<dbReference type="InterPro" id="IPR014710">
    <property type="entry name" value="RmlC-like_jellyroll"/>
</dbReference>
<proteinExistence type="predicted"/>
<feature type="domain" description="Cyclic nucleotide-binding" evidence="2">
    <location>
        <begin position="170"/>
        <end position="295"/>
    </location>
</feature>
<organism evidence="3 4">
    <name type="scientific">Clytia hemisphaerica</name>
    <dbReference type="NCBI Taxonomy" id="252671"/>
    <lineage>
        <taxon>Eukaryota</taxon>
        <taxon>Metazoa</taxon>
        <taxon>Cnidaria</taxon>
        <taxon>Hydrozoa</taxon>
        <taxon>Hydroidolina</taxon>
        <taxon>Leptothecata</taxon>
        <taxon>Obeliida</taxon>
        <taxon>Clytiidae</taxon>
        <taxon>Clytia</taxon>
    </lineage>
</organism>
<dbReference type="EnsemblMetazoa" id="CLYHEMT010988.1">
    <property type="protein sequence ID" value="CLYHEMP010988.1"/>
    <property type="gene ID" value="CLYHEMG010988"/>
</dbReference>
<dbReference type="CDD" id="cd00038">
    <property type="entry name" value="CAP_ED"/>
    <property type="match status" value="1"/>
</dbReference>
<protein>
    <recommendedName>
        <fullName evidence="2">Cyclic nucleotide-binding domain-containing protein</fullName>
    </recommendedName>
</protein>
<dbReference type="OrthoDB" id="166212at2759"/>
<name>A0A7M5V455_9CNID</name>
<accession>A0A7M5V455</accession>
<feature type="compositionally biased region" description="Basic residues" evidence="1">
    <location>
        <begin position="1"/>
        <end position="11"/>
    </location>
</feature>
<dbReference type="PANTHER" id="PTHR23011">
    <property type="entry name" value="CYCLIC NUCLEOTIDE-BINDING DOMAIN CONTAINING PROTEIN"/>
    <property type="match status" value="1"/>
</dbReference>
<sequence>MSRKVKPRQRFHSLSTSLPDVDGNKGFELPFNCLSSFDPTDEFDENGESKDMAEILEKVAKENESRSPSPPAYTGPLDRFRRLVKAIIVQNRWTSFQNKVADEYQMNRLHLQEDPDNADILTFNPGAFRCNTNAEQILSKEAKLLLCHAPWKRSEKDIKFIYKALDGLTLFKKFSPIIKRELAKSLNFECFEDGRIIIQQGHPGISLYFVVKGSVAVQVATTDKANGNVYKQIVNEIMAGGSFGEMALMSGMNRAATVICIGTSEFLRIDKGDFREVLMRSFQKEWERKTLFMKDCILFKEWTFKEIRGAGAASSIKEYQNNKVIVKDLSTHKGTVYVVMFGTCLVVSKINVIKESLPYGKEYIRMITPEQVKTAPITRYQRKESIFLVIRRLKQGDCFGIGEQLPQTSVISQHKVEVLAVPTIHILRHGRDQSLEKIQAIEIKKYPTLRNAFKNFQ</sequence>
<dbReference type="Proteomes" id="UP000594262">
    <property type="component" value="Unplaced"/>
</dbReference>
<keyword evidence="4" id="KW-1185">Reference proteome</keyword>
<evidence type="ECO:0000256" key="1">
    <source>
        <dbReference type="SAM" id="MobiDB-lite"/>
    </source>
</evidence>
<dbReference type="PROSITE" id="PS00889">
    <property type="entry name" value="CNMP_BINDING_2"/>
    <property type="match status" value="1"/>
</dbReference>
<evidence type="ECO:0000313" key="3">
    <source>
        <dbReference type="EnsemblMetazoa" id="CLYHEMP010988.1"/>
    </source>
</evidence>
<dbReference type="Pfam" id="PF00027">
    <property type="entry name" value="cNMP_binding"/>
    <property type="match status" value="1"/>
</dbReference>
<feature type="region of interest" description="Disordered" evidence="1">
    <location>
        <begin position="1"/>
        <end position="25"/>
    </location>
</feature>
<reference evidence="3" key="1">
    <citation type="submission" date="2021-01" db="UniProtKB">
        <authorList>
            <consortium name="EnsemblMetazoa"/>
        </authorList>
    </citation>
    <scope>IDENTIFICATION</scope>
</reference>
<dbReference type="SMART" id="SM00100">
    <property type="entry name" value="cNMP"/>
    <property type="match status" value="1"/>
</dbReference>
<evidence type="ECO:0000313" key="4">
    <source>
        <dbReference type="Proteomes" id="UP000594262"/>
    </source>
</evidence>
<dbReference type="InterPro" id="IPR018490">
    <property type="entry name" value="cNMP-bd_dom_sf"/>
</dbReference>
<dbReference type="AlphaFoldDB" id="A0A7M5V455"/>
<dbReference type="InterPro" id="IPR000595">
    <property type="entry name" value="cNMP-bd_dom"/>
</dbReference>
<evidence type="ECO:0000259" key="2">
    <source>
        <dbReference type="PROSITE" id="PS50042"/>
    </source>
</evidence>
<dbReference type="PROSITE" id="PS50042">
    <property type="entry name" value="CNMP_BINDING_3"/>
    <property type="match status" value="1"/>
</dbReference>
<dbReference type="InterPro" id="IPR018488">
    <property type="entry name" value="cNMP-bd_CS"/>
</dbReference>
<dbReference type="PANTHER" id="PTHR23011:SF44">
    <property type="entry name" value="CYCLIC NUCLEOTIDE-BINDING DOMAIN-CONTAINING PROTEIN"/>
    <property type="match status" value="1"/>
</dbReference>
<dbReference type="Gene3D" id="2.60.120.10">
    <property type="entry name" value="Jelly Rolls"/>
    <property type="match status" value="2"/>
</dbReference>
<dbReference type="SUPFAM" id="SSF51206">
    <property type="entry name" value="cAMP-binding domain-like"/>
    <property type="match status" value="2"/>
</dbReference>